<evidence type="ECO:0000313" key="7">
    <source>
        <dbReference type="Proteomes" id="UP000433652"/>
    </source>
</evidence>
<comment type="catalytic activity">
    <reaction evidence="2">
        <text>2 GTP = 3',3'-c-di-GMP + 2 diphosphate</text>
        <dbReference type="Rhea" id="RHEA:24898"/>
        <dbReference type="ChEBI" id="CHEBI:33019"/>
        <dbReference type="ChEBI" id="CHEBI:37565"/>
        <dbReference type="ChEBI" id="CHEBI:58805"/>
        <dbReference type="EC" id="2.7.7.65"/>
    </reaction>
</comment>
<dbReference type="CDD" id="cd01949">
    <property type="entry name" value="GGDEF"/>
    <property type="match status" value="1"/>
</dbReference>
<evidence type="ECO:0000256" key="3">
    <source>
        <dbReference type="SAM" id="Phobius"/>
    </source>
</evidence>
<evidence type="ECO:0000313" key="6">
    <source>
        <dbReference type="EMBL" id="MXO60791.1"/>
    </source>
</evidence>
<keyword evidence="3" id="KW-1133">Transmembrane helix</keyword>
<evidence type="ECO:0000256" key="1">
    <source>
        <dbReference type="ARBA" id="ARBA00012528"/>
    </source>
</evidence>
<feature type="chain" id="PRO_5026218138" description="diguanylate cyclase" evidence="4">
    <location>
        <begin position="29"/>
        <end position="580"/>
    </location>
</feature>
<feature type="transmembrane region" description="Helical" evidence="3">
    <location>
        <begin position="177"/>
        <end position="199"/>
    </location>
</feature>
<dbReference type="SMART" id="SM00267">
    <property type="entry name" value="GGDEF"/>
    <property type="match status" value="1"/>
</dbReference>
<feature type="transmembrane region" description="Helical" evidence="3">
    <location>
        <begin position="244"/>
        <end position="262"/>
    </location>
</feature>
<comment type="caution">
    <text evidence="6">The sequence shown here is derived from an EMBL/GenBank/DDBJ whole genome shotgun (WGS) entry which is preliminary data.</text>
</comment>
<proteinExistence type="predicted"/>
<accession>A0A6I4SXR5</accession>
<dbReference type="InterPro" id="IPR011623">
    <property type="entry name" value="7TMR_DISM_rcpt_extracell_dom1"/>
</dbReference>
<keyword evidence="3" id="KW-0812">Transmembrane</keyword>
<dbReference type="EMBL" id="WTYM01000057">
    <property type="protein sequence ID" value="MXO60791.1"/>
    <property type="molecule type" value="Genomic_DNA"/>
</dbReference>
<feature type="transmembrane region" description="Helical" evidence="3">
    <location>
        <begin position="206"/>
        <end position="232"/>
    </location>
</feature>
<dbReference type="PANTHER" id="PTHR45138:SF9">
    <property type="entry name" value="DIGUANYLATE CYCLASE DGCM-RELATED"/>
    <property type="match status" value="1"/>
</dbReference>
<dbReference type="InterPro" id="IPR043128">
    <property type="entry name" value="Rev_trsase/Diguanyl_cyclase"/>
</dbReference>
<dbReference type="NCBIfam" id="TIGR00254">
    <property type="entry name" value="GGDEF"/>
    <property type="match status" value="1"/>
</dbReference>
<feature type="transmembrane region" description="Helical" evidence="3">
    <location>
        <begin position="335"/>
        <end position="356"/>
    </location>
</feature>
<reference evidence="6 7" key="1">
    <citation type="submission" date="2019-12" db="EMBL/GenBank/DDBJ databases">
        <title>Genomic-based taxomic classification of the family Erythrobacteraceae.</title>
        <authorList>
            <person name="Xu L."/>
        </authorList>
    </citation>
    <scope>NUCLEOTIDE SEQUENCE [LARGE SCALE GENOMIC DNA]</scope>
    <source>
        <strain evidence="6 7">MCCC 1K01500</strain>
    </source>
</reference>
<feature type="transmembrane region" description="Helical" evidence="3">
    <location>
        <begin position="274"/>
        <end position="292"/>
    </location>
</feature>
<keyword evidence="4" id="KW-0732">Signal</keyword>
<keyword evidence="7" id="KW-1185">Reference proteome</keyword>
<dbReference type="Proteomes" id="UP000433652">
    <property type="component" value="Unassembled WGS sequence"/>
</dbReference>
<gene>
    <name evidence="6" type="ORF">GRI89_14705</name>
</gene>
<evidence type="ECO:0000256" key="4">
    <source>
        <dbReference type="SAM" id="SignalP"/>
    </source>
</evidence>
<evidence type="ECO:0000256" key="2">
    <source>
        <dbReference type="ARBA" id="ARBA00034247"/>
    </source>
</evidence>
<dbReference type="GO" id="GO:0052621">
    <property type="term" value="F:diguanylate cyclase activity"/>
    <property type="evidence" value="ECO:0007669"/>
    <property type="project" value="UniProtKB-EC"/>
</dbReference>
<dbReference type="EC" id="2.7.7.65" evidence="1"/>
<sequence length="580" mass="64218">MWIGAIFRVLLVPAAVLWALFAATPARPAPPPDSLATRDYCVATSDLAEPIASVVADPNRWNCRDRKVSLEPERTLLRFGIDRSKPLPRFLVTRRSPLENVRLLAIDADGAVRSAIYANEQLLPAQTGGFVKAPLPTIGPDTREVVAAFDLATHQVALHDAHIAPNDPGDHPGGRRLLLLLSALCGMLVLPLIFNAVFYRILRERFVLWHSALALSLLLTILVNSGLSTYIVDLAVPTLSKLTSLAFGLAVVAGAMFAYSFIEPGKLHPVLRRSLPWAACWALAISAGHAFFPFVAREVQTDLYYAGYLPILALLFWMVVDALRRGSRAAKFQLIGWLPMLAVGVIRELGQLTLLLQPTEAMMLFYFGCVFDIIATTLGVADRFMALKNQRDEAQTEARLLERLSERDSLTGLLNRRLIEERWDVLRSEGFSTLAIVDLDRFKQINDTHGHARGDEVLRAVAIALAPDRNTLAFRMGGEEFMLLLRGADTAGRAERRRQAIPTQVAAKVGGLDRMITASMGMVELPADAKMEGSFQSIYERADQLLYEAKQNGRNRTVGEKLTLFVPRARERRRRKQAAG</sequence>
<dbReference type="InterPro" id="IPR000160">
    <property type="entry name" value="GGDEF_dom"/>
</dbReference>
<evidence type="ECO:0000259" key="5">
    <source>
        <dbReference type="PROSITE" id="PS50887"/>
    </source>
</evidence>
<dbReference type="OrthoDB" id="9759607at2"/>
<dbReference type="InterPro" id="IPR050469">
    <property type="entry name" value="Diguanylate_Cyclase"/>
</dbReference>
<name>A0A6I4SXR5_9SPHN</name>
<dbReference type="SUPFAM" id="SSF55073">
    <property type="entry name" value="Nucleotide cyclase"/>
    <property type="match status" value="1"/>
</dbReference>
<dbReference type="InterPro" id="IPR029787">
    <property type="entry name" value="Nucleotide_cyclase"/>
</dbReference>
<feature type="signal peptide" evidence="4">
    <location>
        <begin position="1"/>
        <end position="28"/>
    </location>
</feature>
<dbReference type="Gene3D" id="3.30.70.270">
    <property type="match status" value="1"/>
</dbReference>
<feature type="domain" description="GGDEF" evidence="5">
    <location>
        <begin position="430"/>
        <end position="562"/>
    </location>
</feature>
<dbReference type="PANTHER" id="PTHR45138">
    <property type="entry name" value="REGULATORY COMPONENTS OF SENSORY TRANSDUCTION SYSTEM"/>
    <property type="match status" value="1"/>
</dbReference>
<feature type="transmembrane region" description="Helical" evidence="3">
    <location>
        <begin position="362"/>
        <end position="381"/>
    </location>
</feature>
<organism evidence="6 7">
    <name type="scientific">Croceibacterium salegens</name>
    <dbReference type="NCBI Taxonomy" id="1737568"/>
    <lineage>
        <taxon>Bacteria</taxon>
        <taxon>Pseudomonadati</taxon>
        <taxon>Pseudomonadota</taxon>
        <taxon>Alphaproteobacteria</taxon>
        <taxon>Sphingomonadales</taxon>
        <taxon>Erythrobacteraceae</taxon>
        <taxon>Croceibacterium</taxon>
    </lineage>
</organism>
<keyword evidence="3" id="KW-0472">Membrane</keyword>
<protein>
    <recommendedName>
        <fullName evidence="1">diguanylate cyclase</fullName>
        <ecNumber evidence="1">2.7.7.65</ecNumber>
    </recommendedName>
</protein>
<dbReference type="Pfam" id="PF00990">
    <property type="entry name" value="GGDEF"/>
    <property type="match status" value="1"/>
</dbReference>
<dbReference type="Pfam" id="PF07695">
    <property type="entry name" value="7TMR-DISM_7TM"/>
    <property type="match status" value="1"/>
</dbReference>
<dbReference type="PROSITE" id="PS50887">
    <property type="entry name" value="GGDEF"/>
    <property type="match status" value="1"/>
</dbReference>
<dbReference type="AlphaFoldDB" id="A0A6I4SXR5"/>
<feature type="transmembrane region" description="Helical" evidence="3">
    <location>
        <begin position="304"/>
        <end position="323"/>
    </location>
</feature>